<name>W6MNA9_9ASCO</name>
<dbReference type="GO" id="GO:0071555">
    <property type="term" value="P:cell wall organization"/>
    <property type="evidence" value="ECO:0007669"/>
    <property type="project" value="UniProtKB-KW"/>
</dbReference>
<proteinExistence type="inferred from homology"/>
<dbReference type="InterPro" id="IPR021988">
    <property type="entry name" value="BMT1"/>
</dbReference>
<dbReference type="STRING" id="1382522.W6MNA9"/>
<evidence type="ECO:0000256" key="7">
    <source>
        <dbReference type="ARBA" id="ARBA00022989"/>
    </source>
</evidence>
<dbReference type="Proteomes" id="UP000019384">
    <property type="component" value="Unassembled WGS sequence"/>
</dbReference>
<keyword evidence="4" id="KW-0808">Transferase</keyword>
<keyword evidence="5 11" id="KW-0812">Transmembrane</keyword>
<evidence type="ECO:0000256" key="8">
    <source>
        <dbReference type="ARBA" id="ARBA00023136"/>
    </source>
</evidence>
<reference evidence="12" key="2">
    <citation type="submission" date="2014-02" db="EMBL/GenBank/DDBJ databases">
        <title>Complete DNA sequence of /Kuraishia capsulata/ illustrates novel genomic features among budding yeasts (/Saccharomycotina/).</title>
        <authorList>
            <person name="Morales L."/>
            <person name="Noel B."/>
            <person name="Porcel B."/>
            <person name="Marcet-Houben M."/>
            <person name="Hullo M-F."/>
            <person name="Sacerdot C."/>
            <person name="Tekaia F."/>
            <person name="Leh-Louis V."/>
            <person name="Despons L."/>
            <person name="Khanna V."/>
            <person name="Aury J-M."/>
            <person name="Barbe V."/>
            <person name="Couloux A."/>
            <person name="Labadie K."/>
            <person name="Pelletier E."/>
            <person name="Souciet J-L."/>
            <person name="Boekhout T."/>
            <person name="Gabaldon T."/>
            <person name="Wincker P."/>
            <person name="Dujon B."/>
        </authorList>
    </citation>
    <scope>NUCLEOTIDE SEQUENCE</scope>
    <source>
        <strain evidence="12">CBS 1993</strain>
    </source>
</reference>
<dbReference type="RefSeq" id="XP_022460087.1">
    <property type="nucleotide sequence ID" value="XM_022600775.1"/>
</dbReference>
<feature type="transmembrane region" description="Helical" evidence="11">
    <location>
        <begin position="21"/>
        <end position="38"/>
    </location>
</feature>
<keyword evidence="7 11" id="KW-1133">Transmembrane helix</keyword>
<organism evidence="12 13">
    <name type="scientific">Kuraishia capsulata CBS 1993</name>
    <dbReference type="NCBI Taxonomy" id="1382522"/>
    <lineage>
        <taxon>Eukaryota</taxon>
        <taxon>Fungi</taxon>
        <taxon>Dikarya</taxon>
        <taxon>Ascomycota</taxon>
        <taxon>Saccharomycotina</taxon>
        <taxon>Pichiomycetes</taxon>
        <taxon>Pichiales</taxon>
        <taxon>Pichiaceae</taxon>
        <taxon>Kuraishia</taxon>
    </lineage>
</organism>
<keyword evidence="9" id="KW-0325">Glycoprotein</keyword>
<evidence type="ECO:0000313" key="13">
    <source>
        <dbReference type="Proteomes" id="UP000019384"/>
    </source>
</evidence>
<dbReference type="EMBL" id="HG793129">
    <property type="protein sequence ID" value="CDK28096.1"/>
    <property type="molecule type" value="Genomic_DNA"/>
</dbReference>
<dbReference type="OrthoDB" id="3631276at2759"/>
<evidence type="ECO:0000256" key="9">
    <source>
        <dbReference type="ARBA" id="ARBA00023180"/>
    </source>
</evidence>
<dbReference type="HOGENOM" id="CLU_013841_3_0_1"/>
<evidence type="ECO:0000256" key="11">
    <source>
        <dbReference type="SAM" id="Phobius"/>
    </source>
</evidence>
<dbReference type="AlphaFoldDB" id="W6MNA9"/>
<evidence type="ECO:0000256" key="6">
    <source>
        <dbReference type="ARBA" id="ARBA00022968"/>
    </source>
</evidence>
<keyword evidence="3" id="KW-0328">Glycosyltransferase</keyword>
<evidence type="ECO:0000313" key="12">
    <source>
        <dbReference type="EMBL" id="CDK28096.1"/>
    </source>
</evidence>
<keyword evidence="6" id="KW-0735">Signal-anchor</keyword>
<evidence type="ECO:0000256" key="2">
    <source>
        <dbReference type="ARBA" id="ARBA00009486"/>
    </source>
</evidence>
<comment type="similarity">
    <text evidence="2">Belongs to the BMT family.</text>
</comment>
<dbReference type="GO" id="GO:0016020">
    <property type="term" value="C:membrane"/>
    <property type="evidence" value="ECO:0007669"/>
    <property type="project" value="UniProtKB-SubCell"/>
</dbReference>
<dbReference type="GeneID" id="34521475"/>
<evidence type="ECO:0000256" key="3">
    <source>
        <dbReference type="ARBA" id="ARBA00022676"/>
    </source>
</evidence>
<keyword evidence="10" id="KW-0961">Cell wall biogenesis/degradation</keyword>
<keyword evidence="13" id="KW-1185">Reference proteome</keyword>
<evidence type="ECO:0000256" key="4">
    <source>
        <dbReference type="ARBA" id="ARBA00022679"/>
    </source>
</evidence>
<evidence type="ECO:0000256" key="5">
    <source>
        <dbReference type="ARBA" id="ARBA00022692"/>
    </source>
</evidence>
<gene>
    <name evidence="12" type="ORF">KUCA_T00004077001</name>
</gene>
<comment type="subcellular location">
    <subcellularLocation>
        <location evidence="1">Membrane</location>
        <topology evidence="1">Single-pass type II membrane protein</topology>
    </subcellularLocation>
</comment>
<dbReference type="Pfam" id="PF12141">
    <property type="entry name" value="BMT"/>
    <property type="match status" value="1"/>
</dbReference>
<protein>
    <submittedName>
        <fullName evidence="12">Uncharacterized protein</fullName>
    </submittedName>
</protein>
<evidence type="ECO:0000256" key="10">
    <source>
        <dbReference type="ARBA" id="ARBA00023316"/>
    </source>
</evidence>
<reference evidence="12" key="1">
    <citation type="submission" date="2013-12" db="EMBL/GenBank/DDBJ databases">
        <authorList>
            <person name="Genoscope - CEA"/>
        </authorList>
    </citation>
    <scope>NUCLEOTIDE SEQUENCE</scope>
    <source>
        <strain evidence="12">CBS 1993</strain>
    </source>
</reference>
<dbReference type="GO" id="GO:0000030">
    <property type="term" value="F:mannosyltransferase activity"/>
    <property type="evidence" value="ECO:0007669"/>
    <property type="project" value="InterPro"/>
</dbReference>
<evidence type="ECO:0000256" key="1">
    <source>
        <dbReference type="ARBA" id="ARBA00004606"/>
    </source>
</evidence>
<accession>W6MNA9</accession>
<keyword evidence="8 11" id="KW-0472">Membrane</keyword>
<sequence>MDYTKSIPNVPAMLSRKKSSTLFVACGILFMIMLPLLHKSSPIYQSNLPSKGPGANPRHYGKFKKTEAEISIGPKVMDADYYPMDLASYLSDISYSQFHHENYTDLTCSDIRHHGIVHVTEKKELPLNIASIRDQLINSGFNDVVTSGDNTGLTDEEIVKKKWFRFVGGSVWLKEHNVHLLVSRVFYSREGSMIRAAANFMAVQIYDKDWKELIGHQLTIKNYETGEDQPMVFPTFFDFPFFYSLTYRYYGPEDPRIILRETHDGREEPIIIFNMYTQAYNIFKVEDFKLFRAIHILYPFANNKLLLLQIEGTVPEEKEKNWVPFFDKDSRSCQWSRGFIYFIYSFSPLEILECSLDYGICQRSFTGDSSFGDTGDMRGGTDLLPIPKEVPQPEGTQSWIGFARSHLDDCGCADRQYRPNLMILSKQGDEFYLQLISGSLDFNIDVLSWEGPGHPSCFGIRNVLIPNSLSYWDVVSRDSEGKYEDFLGLTLSEADQNVIIVHIRGLLNYIMDIQVAHNLAEIVSYTPSEMHYRTFKSVSCAVDDALKYCKAYGETHS</sequence>